<evidence type="ECO:0000313" key="2">
    <source>
        <dbReference type="Proteomes" id="UP001177021"/>
    </source>
</evidence>
<reference evidence="1" key="1">
    <citation type="submission" date="2023-10" db="EMBL/GenBank/DDBJ databases">
        <authorList>
            <person name="Rodriguez Cubillos JULIANA M."/>
            <person name="De Vega J."/>
        </authorList>
    </citation>
    <scope>NUCLEOTIDE SEQUENCE</scope>
</reference>
<proteinExistence type="predicted"/>
<organism evidence="1 2">
    <name type="scientific">Trifolium pratense</name>
    <name type="common">Red clover</name>
    <dbReference type="NCBI Taxonomy" id="57577"/>
    <lineage>
        <taxon>Eukaryota</taxon>
        <taxon>Viridiplantae</taxon>
        <taxon>Streptophyta</taxon>
        <taxon>Embryophyta</taxon>
        <taxon>Tracheophyta</taxon>
        <taxon>Spermatophyta</taxon>
        <taxon>Magnoliopsida</taxon>
        <taxon>eudicotyledons</taxon>
        <taxon>Gunneridae</taxon>
        <taxon>Pentapetalae</taxon>
        <taxon>rosids</taxon>
        <taxon>fabids</taxon>
        <taxon>Fabales</taxon>
        <taxon>Fabaceae</taxon>
        <taxon>Papilionoideae</taxon>
        <taxon>50 kb inversion clade</taxon>
        <taxon>NPAAA clade</taxon>
        <taxon>Hologalegina</taxon>
        <taxon>IRL clade</taxon>
        <taxon>Trifolieae</taxon>
        <taxon>Trifolium</taxon>
    </lineage>
</organism>
<keyword evidence="2" id="KW-1185">Reference proteome</keyword>
<comment type="caution">
    <text evidence="1">The sequence shown here is derived from an EMBL/GenBank/DDBJ whole genome shotgun (WGS) entry which is preliminary data.</text>
</comment>
<name>A0ACB0M8F0_TRIPR</name>
<gene>
    <name evidence="1" type="ORF">MILVUS5_LOCUS39700</name>
</gene>
<protein>
    <submittedName>
        <fullName evidence="1">Uncharacterized protein</fullName>
    </submittedName>
</protein>
<dbReference type="Proteomes" id="UP001177021">
    <property type="component" value="Unassembled WGS sequence"/>
</dbReference>
<evidence type="ECO:0000313" key="1">
    <source>
        <dbReference type="EMBL" id="CAJ2677127.1"/>
    </source>
</evidence>
<accession>A0ACB0M8F0</accession>
<sequence length="91" mass="10352">MHIKSLFFPNAYHTIKIKSYGSCNGVFCLNALCWFHSRCFDELIMWNPATREVHRIPPTPCLNSGSPLYGFGAGDPNSTDFKVVKLHTYQL</sequence>
<dbReference type="EMBL" id="CASHSV030000823">
    <property type="protein sequence ID" value="CAJ2677127.1"/>
    <property type="molecule type" value="Genomic_DNA"/>
</dbReference>